<feature type="transmembrane region" description="Helical" evidence="2">
    <location>
        <begin position="80"/>
        <end position="98"/>
    </location>
</feature>
<accession>A0A9D4SZ42</accession>
<dbReference type="Gene3D" id="1.20.1250.20">
    <property type="entry name" value="MFS general substrate transporter like domains"/>
    <property type="match status" value="2"/>
</dbReference>
<keyword evidence="2" id="KW-0812">Transmembrane</keyword>
<evidence type="ECO:0000256" key="1">
    <source>
        <dbReference type="SAM" id="MobiDB-lite"/>
    </source>
</evidence>
<evidence type="ECO:0008006" key="5">
    <source>
        <dbReference type="Google" id="ProtNLM"/>
    </source>
</evidence>
<dbReference type="InterPro" id="IPR036259">
    <property type="entry name" value="MFS_trans_sf"/>
</dbReference>
<dbReference type="Pfam" id="PF07690">
    <property type="entry name" value="MFS_1"/>
    <property type="match status" value="2"/>
</dbReference>
<reference evidence="3" key="1">
    <citation type="journal article" date="2020" name="Cell">
        <title>Large-Scale Comparative Analyses of Tick Genomes Elucidate Their Genetic Diversity and Vector Capacities.</title>
        <authorList>
            <consortium name="Tick Genome and Microbiome Consortium (TIGMIC)"/>
            <person name="Jia N."/>
            <person name="Wang J."/>
            <person name="Shi W."/>
            <person name="Du L."/>
            <person name="Sun Y."/>
            <person name="Zhan W."/>
            <person name="Jiang J.F."/>
            <person name="Wang Q."/>
            <person name="Zhang B."/>
            <person name="Ji P."/>
            <person name="Bell-Sakyi L."/>
            <person name="Cui X.M."/>
            <person name="Yuan T.T."/>
            <person name="Jiang B.G."/>
            <person name="Yang W.F."/>
            <person name="Lam T.T."/>
            <person name="Chang Q.C."/>
            <person name="Ding S.J."/>
            <person name="Wang X.J."/>
            <person name="Zhu J.G."/>
            <person name="Ruan X.D."/>
            <person name="Zhao L."/>
            <person name="Wei J.T."/>
            <person name="Ye R.Z."/>
            <person name="Que T.C."/>
            <person name="Du C.H."/>
            <person name="Zhou Y.H."/>
            <person name="Cheng J.X."/>
            <person name="Dai P.F."/>
            <person name="Guo W.B."/>
            <person name="Han X.H."/>
            <person name="Huang E.J."/>
            <person name="Li L.F."/>
            <person name="Wei W."/>
            <person name="Gao Y.C."/>
            <person name="Liu J.Z."/>
            <person name="Shao H.Z."/>
            <person name="Wang X."/>
            <person name="Wang C.C."/>
            <person name="Yang T.C."/>
            <person name="Huo Q.B."/>
            <person name="Li W."/>
            <person name="Chen H.Y."/>
            <person name="Chen S.E."/>
            <person name="Zhou L.G."/>
            <person name="Ni X.B."/>
            <person name="Tian J.H."/>
            <person name="Sheng Y."/>
            <person name="Liu T."/>
            <person name="Pan Y.S."/>
            <person name="Xia L.Y."/>
            <person name="Li J."/>
            <person name="Zhao F."/>
            <person name="Cao W.C."/>
        </authorList>
    </citation>
    <scope>NUCLEOTIDE SEQUENCE</scope>
    <source>
        <strain evidence="3">Rsan-2018</strain>
    </source>
</reference>
<feature type="transmembrane region" description="Helical" evidence="2">
    <location>
        <begin position="169"/>
        <end position="187"/>
    </location>
</feature>
<keyword evidence="4" id="KW-1185">Reference proteome</keyword>
<feature type="transmembrane region" description="Helical" evidence="2">
    <location>
        <begin position="409"/>
        <end position="431"/>
    </location>
</feature>
<dbReference type="AlphaFoldDB" id="A0A9D4SZ42"/>
<evidence type="ECO:0000256" key="2">
    <source>
        <dbReference type="SAM" id="Phobius"/>
    </source>
</evidence>
<dbReference type="VEuPathDB" id="VectorBase:RSAN_051219"/>
<sequence length="617" mass="66287">MASAGPDGGLSWFIAALCFVVNMLFSSFLRCGGLFFTSFMSTYGATRGYASLPLSMYSGFVNLSGLLAGPLIHWFGVRTAAVLGGLMMAMGCTSSYFATGIPFLVGSLGVLAGSGHGILFSCVIIAINEYFDKRRGVALGINLTGATAASFVFAHIFDLLLSEYGLRGTLAITGALLLNIAALGFLFRKPPWQESAFETDKVVGEDAQKYCIEPVTCLLDDNKAEDRRPSAILSTHTVSLRRCGTLVIVTDKETSIQGTSSIRSPPECLPQEDHTVEGVLDDTTGDDEMNLAWSRRGTLLSVAGSLLEEEKALCSSRRGTVISLTRKGSIIGDLDLRKVALLQEAAEHLTTTKTADAVFEENAAFLGTAQIEVPCMPEEPIRILIQQEHERSSDSALDSVKEVLRLPRFYCHMLSYFSYSFLLDTVLAVAVDYAVDVGIDSSSAVLVLTFFSVTDTIGRLFVPLLTDFKVVSPLSLMCVAYLAISVIACLTPYAHDIAPFWAAMITLGLPAGYILVAISEAVAVEVGIRNLPIAFGILSGLTAVGAFLRPAIIGFFRDSYGSYDGLFRLMGCMVLCSFLLTAALWIQDRRKTSTPPTEASKDAIGDLDSPPPADEHS</sequence>
<evidence type="ECO:0000313" key="3">
    <source>
        <dbReference type="EMBL" id="KAH7957563.1"/>
    </source>
</evidence>
<keyword evidence="2" id="KW-1133">Transmembrane helix</keyword>
<feature type="transmembrane region" description="Helical" evidence="2">
    <location>
        <begin position="474"/>
        <end position="494"/>
    </location>
</feature>
<protein>
    <recommendedName>
        <fullName evidence="5">Monocarboxylate transporter</fullName>
    </recommendedName>
</protein>
<dbReference type="GO" id="GO:0008028">
    <property type="term" value="F:monocarboxylic acid transmembrane transporter activity"/>
    <property type="evidence" value="ECO:0007669"/>
    <property type="project" value="TreeGrafter"/>
</dbReference>
<evidence type="ECO:0000313" key="4">
    <source>
        <dbReference type="Proteomes" id="UP000821837"/>
    </source>
</evidence>
<dbReference type="Proteomes" id="UP000821837">
    <property type="component" value="Unassembled WGS sequence"/>
</dbReference>
<dbReference type="InterPro" id="IPR011701">
    <property type="entry name" value="MFS"/>
</dbReference>
<name>A0A9D4SZ42_RHISA</name>
<feature type="transmembrane region" description="Helical" evidence="2">
    <location>
        <begin position="104"/>
        <end position="127"/>
    </location>
</feature>
<feature type="transmembrane region" description="Helical" evidence="2">
    <location>
        <begin position="565"/>
        <end position="586"/>
    </location>
</feature>
<dbReference type="SUPFAM" id="SSF103473">
    <property type="entry name" value="MFS general substrate transporter"/>
    <property type="match status" value="1"/>
</dbReference>
<feature type="transmembrane region" description="Helical" evidence="2">
    <location>
        <begin position="500"/>
        <end position="519"/>
    </location>
</feature>
<reference evidence="3" key="2">
    <citation type="submission" date="2021-09" db="EMBL/GenBank/DDBJ databases">
        <authorList>
            <person name="Jia N."/>
            <person name="Wang J."/>
            <person name="Shi W."/>
            <person name="Du L."/>
            <person name="Sun Y."/>
            <person name="Zhan W."/>
            <person name="Jiang J."/>
            <person name="Wang Q."/>
            <person name="Zhang B."/>
            <person name="Ji P."/>
            <person name="Sakyi L.B."/>
            <person name="Cui X."/>
            <person name="Yuan T."/>
            <person name="Jiang B."/>
            <person name="Yang W."/>
            <person name="Lam T.T.-Y."/>
            <person name="Chang Q."/>
            <person name="Ding S."/>
            <person name="Wang X."/>
            <person name="Zhu J."/>
            <person name="Ruan X."/>
            <person name="Zhao L."/>
            <person name="Wei J."/>
            <person name="Que T."/>
            <person name="Du C."/>
            <person name="Cheng J."/>
            <person name="Dai P."/>
            <person name="Han X."/>
            <person name="Huang E."/>
            <person name="Gao Y."/>
            <person name="Liu J."/>
            <person name="Shao H."/>
            <person name="Ye R."/>
            <person name="Li L."/>
            <person name="Wei W."/>
            <person name="Wang X."/>
            <person name="Wang C."/>
            <person name="Huo Q."/>
            <person name="Li W."/>
            <person name="Guo W."/>
            <person name="Chen H."/>
            <person name="Chen S."/>
            <person name="Zhou L."/>
            <person name="Zhou L."/>
            <person name="Ni X."/>
            <person name="Tian J."/>
            <person name="Zhou Y."/>
            <person name="Sheng Y."/>
            <person name="Liu T."/>
            <person name="Pan Y."/>
            <person name="Xia L."/>
            <person name="Li J."/>
            <person name="Zhao F."/>
            <person name="Cao W."/>
        </authorList>
    </citation>
    <scope>NUCLEOTIDE SEQUENCE</scope>
    <source>
        <strain evidence="3">Rsan-2018</strain>
        <tissue evidence="3">Larvae</tissue>
    </source>
</reference>
<feature type="transmembrane region" description="Helical" evidence="2">
    <location>
        <begin position="12"/>
        <end position="36"/>
    </location>
</feature>
<gene>
    <name evidence="3" type="ORF">HPB52_020150</name>
</gene>
<feature type="transmembrane region" description="Helical" evidence="2">
    <location>
        <begin position="531"/>
        <end position="553"/>
    </location>
</feature>
<comment type="caution">
    <text evidence="3">The sequence shown here is derived from an EMBL/GenBank/DDBJ whole genome shotgun (WGS) entry which is preliminary data.</text>
</comment>
<feature type="region of interest" description="Disordered" evidence="1">
    <location>
        <begin position="592"/>
        <end position="617"/>
    </location>
</feature>
<feature type="transmembrane region" description="Helical" evidence="2">
    <location>
        <begin position="139"/>
        <end position="157"/>
    </location>
</feature>
<feature type="transmembrane region" description="Helical" evidence="2">
    <location>
        <begin position="443"/>
        <end position="462"/>
    </location>
</feature>
<dbReference type="InterPro" id="IPR050327">
    <property type="entry name" value="Proton-linked_MCT"/>
</dbReference>
<dbReference type="PANTHER" id="PTHR11360">
    <property type="entry name" value="MONOCARBOXYLATE TRANSPORTER"/>
    <property type="match status" value="1"/>
</dbReference>
<organism evidence="3 4">
    <name type="scientific">Rhipicephalus sanguineus</name>
    <name type="common">Brown dog tick</name>
    <name type="synonym">Ixodes sanguineus</name>
    <dbReference type="NCBI Taxonomy" id="34632"/>
    <lineage>
        <taxon>Eukaryota</taxon>
        <taxon>Metazoa</taxon>
        <taxon>Ecdysozoa</taxon>
        <taxon>Arthropoda</taxon>
        <taxon>Chelicerata</taxon>
        <taxon>Arachnida</taxon>
        <taxon>Acari</taxon>
        <taxon>Parasitiformes</taxon>
        <taxon>Ixodida</taxon>
        <taxon>Ixodoidea</taxon>
        <taxon>Ixodidae</taxon>
        <taxon>Rhipicephalinae</taxon>
        <taxon>Rhipicephalus</taxon>
        <taxon>Rhipicephalus</taxon>
    </lineage>
</organism>
<dbReference type="EMBL" id="JABSTV010001250">
    <property type="protein sequence ID" value="KAH7957563.1"/>
    <property type="molecule type" value="Genomic_DNA"/>
</dbReference>
<keyword evidence="2" id="KW-0472">Membrane</keyword>
<dbReference type="PANTHER" id="PTHR11360:SF303">
    <property type="entry name" value="MAJOR FACILITATOR SUPERFAMILY (MFS) PROFILE DOMAIN-CONTAINING PROTEIN"/>
    <property type="match status" value="1"/>
</dbReference>
<proteinExistence type="predicted"/>
<feature type="transmembrane region" description="Helical" evidence="2">
    <location>
        <begin position="48"/>
        <end position="68"/>
    </location>
</feature>